<keyword evidence="6 7" id="KW-0472">Membrane</keyword>
<dbReference type="PANTHER" id="PTHR34583:SF2">
    <property type="entry name" value="ANTIPORTER SUBUNIT MNHC2-RELATED"/>
    <property type="match status" value="1"/>
</dbReference>
<evidence type="ECO:0000256" key="4">
    <source>
        <dbReference type="ARBA" id="ARBA00022692"/>
    </source>
</evidence>
<dbReference type="InterPro" id="IPR039428">
    <property type="entry name" value="NUOK/Mnh_C1-like"/>
</dbReference>
<dbReference type="PANTHER" id="PTHR34583">
    <property type="entry name" value="ANTIPORTER SUBUNIT MNHC2-RELATED"/>
    <property type="match status" value="1"/>
</dbReference>
<keyword evidence="9" id="KW-1185">Reference proteome</keyword>
<keyword evidence="3" id="KW-1003">Cell membrane</keyword>
<proteinExistence type="inferred from homology"/>
<dbReference type="Proteomes" id="UP000316298">
    <property type="component" value="Unassembled WGS sequence"/>
</dbReference>
<reference evidence="8 9" key="1">
    <citation type="submission" date="2019-06" db="EMBL/GenBank/DDBJ databases">
        <title>Sequencing the genomes of 1000 actinobacteria strains.</title>
        <authorList>
            <person name="Klenk H.-P."/>
        </authorList>
    </citation>
    <scope>NUCLEOTIDE SEQUENCE [LARGE SCALE GENOMIC DNA]</scope>
    <source>
        <strain evidence="8 9">DSM 17305</strain>
    </source>
</reference>
<feature type="transmembrane region" description="Helical" evidence="7">
    <location>
        <begin position="6"/>
        <end position="22"/>
    </location>
</feature>
<name>A0A542EL99_9ACTN</name>
<evidence type="ECO:0000256" key="5">
    <source>
        <dbReference type="ARBA" id="ARBA00022989"/>
    </source>
</evidence>
<evidence type="ECO:0000256" key="2">
    <source>
        <dbReference type="ARBA" id="ARBA00010388"/>
    </source>
</evidence>
<keyword evidence="4 7" id="KW-0812">Transmembrane</keyword>
<keyword evidence="5 7" id="KW-1133">Transmembrane helix</keyword>
<accession>A0A542EL99</accession>
<dbReference type="RefSeq" id="WP_141851584.1">
    <property type="nucleotide sequence ID" value="NZ_BAAAKA010000008.1"/>
</dbReference>
<evidence type="ECO:0000256" key="6">
    <source>
        <dbReference type="ARBA" id="ARBA00023136"/>
    </source>
</evidence>
<comment type="subcellular location">
    <subcellularLocation>
        <location evidence="1">Cell membrane</location>
        <topology evidence="1">Multi-pass membrane protein</topology>
    </subcellularLocation>
</comment>
<sequence>MILVNYLVGVVVFALGVAVILTRRNLVKIVMGLSLIESSGYLLLLSAAYRRGSTAPVLLKPPGGQSEQDLARGNVADPVLQNVCLTAIVIGVAVTAVLLVTVVRIAQHYRTLDADRVRDLRG</sequence>
<comment type="similarity">
    <text evidence="2">Belongs to the CPA3 antiporters (TC 2.A.63) subunit C family.</text>
</comment>
<comment type="caution">
    <text evidence="8">The sequence shown here is derived from an EMBL/GenBank/DDBJ whole genome shotgun (WGS) entry which is preliminary data.</text>
</comment>
<evidence type="ECO:0000256" key="1">
    <source>
        <dbReference type="ARBA" id="ARBA00004651"/>
    </source>
</evidence>
<dbReference type="InterPro" id="IPR050601">
    <property type="entry name" value="CPA3_antiporter_subunitC"/>
</dbReference>
<dbReference type="EMBL" id="VFMM01000001">
    <property type="protein sequence ID" value="TQJ16099.1"/>
    <property type="molecule type" value="Genomic_DNA"/>
</dbReference>
<protein>
    <submittedName>
        <fullName evidence="8">Multicomponent Na+:H+ antiporter subunit C</fullName>
    </submittedName>
</protein>
<evidence type="ECO:0000313" key="8">
    <source>
        <dbReference type="EMBL" id="TQJ16099.1"/>
    </source>
</evidence>
<evidence type="ECO:0000256" key="3">
    <source>
        <dbReference type="ARBA" id="ARBA00022475"/>
    </source>
</evidence>
<dbReference type="Gene3D" id="1.10.287.3510">
    <property type="match status" value="1"/>
</dbReference>
<evidence type="ECO:0000256" key="7">
    <source>
        <dbReference type="SAM" id="Phobius"/>
    </source>
</evidence>
<dbReference type="Pfam" id="PF00420">
    <property type="entry name" value="Oxidored_q2"/>
    <property type="match status" value="1"/>
</dbReference>
<gene>
    <name evidence="8" type="ORF">FB475_0185</name>
</gene>
<dbReference type="GO" id="GO:0005886">
    <property type="term" value="C:plasma membrane"/>
    <property type="evidence" value="ECO:0007669"/>
    <property type="project" value="UniProtKB-SubCell"/>
</dbReference>
<organism evidence="8 9">
    <name type="scientific">Kribbella jejuensis</name>
    <dbReference type="NCBI Taxonomy" id="236068"/>
    <lineage>
        <taxon>Bacteria</taxon>
        <taxon>Bacillati</taxon>
        <taxon>Actinomycetota</taxon>
        <taxon>Actinomycetes</taxon>
        <taxon>Propionibacteriales</taxon>
        <taxon>Kribbellaceae</taxon>
        <taxon>Kribbella</taxon>
    </lineage>
</organism>
<dbReference type="OrthoDB" id="7994045at2"/>
<feature type="transmembrane region" description="Helical" evidence="7">
    <location>
        <begin position="79"/>
        <end position="103"/>
    </location>
</feature>
<evidence type="ECO:0000313" key="9">
    <source>
        <dbReference type="Proteomes" id="UP000316298"/>
    </source>
</evidence>
<dbReference type="AlphaFoldDB" id="A0A542EL99"/>